<dbReference type="OrthoDB" id="135105at2"/>
<keyword evidence="4" id="KW-0456">Lyase</keyword>
<dbReference type="Pfam" id="PF22734">
    <property type="entry name" value="NNH2"/>
    <property type="match status" value="1"/>
</dbReference>
<dbReference type="Pfam" id="PF05729">
    <property type="entry name" value="NACHT"/>
    <property type="match status" value="1"/>
</dbReference>
<dbReference type="PANTHER" id="PTHR46844">
    <property type="entry name" value="SLR5058 PROTEIN"/>
    <property type="match status" value="1"/>
</dbReference>
<dbReference type="GO" id="GO:0030089">
    <property type="term" value="C:phycobilisome"/>
    <property type="evidence" value="ECO:0007669"/>
    <property type="project" value="UniProtKB-KW"/>
</dbReference>
<dbReference type="Pfam" id="PF13646">
    <property type="entry name" value="HEAT_2"/>
    <property type="match status" value="1"/>
</dbReference>
<evidence type="ECO:0000256" key="3">
    <source>
        <dbReference type="ARBA" id="ARBA00022738"/>
    </source>
</evidence>
<feature type="domain" description="NACHT" evidence="5">
    <location>
        <begin position="296"/>
        <end position="421"/>
    </location>
</feature>
<dbReference type="RefSeq" id="WP_095720304.1">
    <property type="nucleotide sequence ID" value="NZ_NTFS01000019.1"/>
</dbReference>
<dbReference type="Proteomes" id="UP000218238">
    <property type="component" value="Unassembled WGS sequence"/>
</dbReference>
<dbReference type="Gene3D" id="3.40.50.300">
    <property type="entry name" value="P-loop containing nucleotide triphosphate hydrolases"/>
    <property type="match status" value="1"/>
</dbReference>
<dbReference type="InterPro" id="IPR004155">
    <property type="entry name" value="PBS_lyase_HEAT"/>
</dbReference>
<dbReference type="InterPro" id="IPR027417">
    <property type="entry name" value="P-loop_NTPase"/>
</dbReference>
<dbReference type="InterPro" id="IPR011989">
    <property type="entry name" value="ARM-like"/>
</dbReference>
<comment type="caution">
    <text evidence="6">The sequence shown here is derived from an EMBL/GenBank/DDBJ whole genome shotgun (WGS) entry which is preliminary data.</text>
</comment>
<evidence type="ECO:0000256" key="2">
    <source>
        <dbReference type="ARBA" id="ARBA00022549"/>
    </source>
</evidence>
<dbReference type="SMART" id="SM00567">
    <property type="entry name" value="EZ_HEAT"/>
    <property type="match status" value="4"/>
</dbReference>
<sequence>MEWLAVWGIQTAVGFLFTPVMQKFAEDLSKDLLKDILKDVIKGLPGNILQSLKKEDIDIAVGKAIAEFLKILQHELIAADLSDDDVKQYNSSLTKFLRIDEVQDILGSAFDPECESIDTQRLEKIWYDQNLLAFPADFDWKRLNKPYIKKVKAIIRESDELRNVFDSHQIEKTAKNTQELVGVPIDFDLRCYQESIRQNYGRLNYGRLKLDSLDASGSAYNELRLQQVFIPQNVRECVEILPHVFERSKEYQKYLQETGKETENVDIKELERYQKSYIEAPIRSVIDIINEKLNRNYLVILGDPGAGKSTLLQFLTLNWAESKLTNYFNQAIPILIELRTYARQFNENRCNNFLGYLHDVSGRICHLNQLKLHDELKKGNALVMFDGLDEVFNPTQREDIINDIIRFTDEYPDVQVIVTSRVIGYKDERFRNSKFRHLMLQDFDDEQIQDFINRWHQLTFNDKTDAADKKARLERGIERSKAIKELAGNPLLLTMMAILNRHRELPRDRSTLYEKASEVLLQQWDAERNLTNVKMSRFSIDLNDKQAMLREVAYHMQANEKGLTGNLINGNDLQQIFQGYLETIGNTKLDAREAAKVLIEELRQRNFILCHAGDNYYAFVHRTFLEYFCAEAFRELFESKKELTLEQLKTEVFGQHWHDESWHEVLRLIAGVINVKFVAEIIDYLMGIDGEGKKFSNLFLAAGCLAEVRERKNRDIYAQDRKLFAVINNLTGYGFYRDDIDIVTYSEDDSDEVHEYDDNKKVTEIRTLAVTTIVTTWNDDPDTLPWLKQLAQTDDDSSVQRAAVQEFARNYKDNPDTLSWLKQFAQTDDNFYDNHAIFDFSFYKNNFPVRRVAVEELARIKDDPDILPWLKQCAQTGHNWNVRRTAVKELARNYKDDPDTLPILKQIAQTDDDESVRGAAVEELARNFKDDPDTLPILKQRAQTDDDESVRRAAVEELARNYKNEAGILELFCHVAINDPFPTSSDEFLRHFKTNPRQTALELILKHYPKHPQVLSLLRDRTQNDPDEKLREWAKKQLQRLEAKN</sequence>
<keyword evidence="3" id="KW-0605">Phycobilisome</keyword>
<dbReference type="InterPro" id="IPR054569">
    <property type="entry name" value="NNH2"/>
</dbReference>
<protein>
    <submittedName>
        <fullName evidence="6">NTPase</fullName>
    </submittedName>
</protein>
<dbReference type="GO" id="GO:0016829">
    <property type="term" value="F:lyase activity"/>
    <property type="evidence" value="ECO:0007669"/>
    <property type="project" value="UniProtKB-KW"/>
</dbReference>
<proteinExistence type="inferred from homology"/>
<evidence type="ECO:0000313" key="6">
    <source>
        <dbReference type="EMBL" id="PAX60174.1"/>
    </source>
</evidence>
<accession>A0A2A2TP88</accession>
<dbReference type="SUPFAM" id="SSF48371">
    <property type="entry name" value="ARM repeat"/>
    <property type="match status" value="1"/>
</dbReference>
<evidence type="ECO:0000256" key="1">
    <source>
        <dbReference type="ARBA" id="ARBA00009299"/>
    </source>
</evidence>
<dbReference type="Gene3D" id="1.25.10.10">
    <property type="entry name" value="Leucine-rich Repeat Variant"/>
    <property type="match status" value="2"/>
</dbReference>
<evidence type="ECO:0000256" key="4">
    <source>
        <dbReference type="ARBA" id="ARBA00023239"/>
    </source>
</evidence>
<reference evidence="6 7" key="1">
    <citation type="submission" date="2017-08" db="EMBL/GenBank/DDBJ databases">
        <title>Draft genome sequence of filamentous cyanobacterium Calothrix elsteri CCALA 953.</title>
        <authorList>
            <person name="Gagunashvili A.N."/>
            <person name="Elster J."/>
            <person name="Andresson O.S."/>
        </authorList>
    </citation>
    <scope>NUCLEOTIDE SEQUENCE [LARGE SCALE GENOMIC DNA]</scope>
    <source>
        <strain evidence="6 7">CCALA 953</strain>
    </source>
</reference>
<keyword evidence="2" id="KW-0042">Antenna complex</keyword>
<dbReference type="InterPro" id="IPR016024">
    <property type="entry name" value="ARM-type_fold"/>
</dbReference>
<evidence type="ECO:0000313" key="7">
    <source>
        <dbReference type="Proteomes" id="UP000218238"/>
    </source>
</evidence>
<name>A0A2A2TP88_9CYAN</name>
<gene>
    <name evidence="6" type="ORF">CK510_03135</name>
</gene>
<dbReference type="PROSITE" id="PS50837">
    <property type="entry name" value="NACHT"/>
    <property type="match status" value="1"/>
</dbReference>
<dbReference type="InterPro" id="IPR007111">
    <property type="entry name" value="NACHT_NTPase"/>
</dbReference>
<keyword evidence="7" id="KW-1185">Reference proteome</keyword>
<dbReference type="AlphaFoldDB" id="A0A2A2TP88"/>
<organism evidence="6 7">
    <name type="scientific">Brunnivagina elsteri CCALA 953</name>
    <dbReference type="NCBI Taxonomy" id="987040"/>
    <lineage>
        <taxon>Bacteria</taxon>
        <taxon>Bacillati</taxon>
        <taxon>Cyanobacteriota</taxon>
        <taxon>Cyanophyceae</taxon>
        <taxon>Nostocales</taxon>
        <taxon>Calotrichaceae</taxon>
        <taxon>Brunnivagina</taxon>
    </lineage>
</organism>
<comment type="similarity">
    <text evidence="1">Belongs to the CpcE/RpcE/PecE family.</text>
</comment>
<dbReference type="EMBL" id="NTFS01000019">
    <property type="protein sequence ID" value="PAX60174.1"/>
    <property type="molecule type" value="Genomic_DNA"/>
</dbReference>
<dbReference type="PANTHER" id="PTHR46844:SF1">
    <property type="entry name" value="SLR5058 PROTEIN"/>
    <property type="match status" value="1"/>
</dbReference>
<evidence type="ECO:0000259" key="5">
    <source>
        <dbReference type="PROSITE" id="PS50837"/>
    </source>
</evidence>
<dbReference type="SUPFAM" id="SSF52540">
    <property type="entry name" value="P-loop containing nucleoside triphosphate hydrolases"/>
    <property type="match status" value="1"/>
</dbReference>